<proteinExistence type="predicted"/>
<evidence type="ECO:0000256" key="1">
    <source>
        <dbReference type="SAM" id="Phobius"/>
    </source>
</evidence>
<protein>
    <recommendedName>
        <fullName evidence="4">Fimbrial assembly protein</fullName>
    </recommendedName>
</protein>
<evidence type="ECO:0008006" key="4">
    <source>
        <dbReference type="Google" id="ProtNLM"/>
    </source>
</evidence>
<evidence type="ECO:0000313" key="2">
    <source>
        <dbReference type="EMBL" id="EPC01703.1"/>
    </source>
</evidence>
<dbReference type="InterPro" id="IPR052534">
    <property type="entry name" value="Extracell_DNA_Util/SecSys_Comp"/>
</dbReference>
<sequence>MTIEINLLPWREHLRERHRKRFYLALLLAALVGVAGGAGLTFLSQQQVVAQQQRNDRIQRQMARLESTIHSIGEYEEMREHILERIEAFGRLQYGRTQTVHLFNHLAENLEPGVHYTHLSRRGDTVRLVGVAESNHQVSDQLRALAQGAVLGVPVLSEVETEMDPRYRRFSLSVVQLSPASGEEP</sequence>
<organism evidence="2 3">
    <name type="scientific">Litchfieldella anticariensis (strain DSM 16096 / CECT 5854 / CIP 108499 / LMG 22089 / FP35)</name>
    <name type="common">Halomonas anticariensis</name>
    <dbReference type="NCBI Taxonomy" id="1121939"/>
    <lineage>
        <taxon>Bacteria</taxon>
        <taxon>Pseudomonadati</taxon>
        <taxon>Pseudomonadota</taxon>
        <taxon>Gammaproteobacteria</taxon>
        <taxon>Oceanospirillales</taxon>
        <taxon>Halomonadaceae</taxon>
        <taxon>Litchfieldella</taxon>
    </lineage>
</organism>
<dbReference type="Proteomes" id="UP000014463">
    <property type="component" value="Unassembled WGS sequence"/>
</dbReference>
<reference evidence="2 3" key="1">
    <citation type="journal article" date="2013" name="Genome Announc.">
        <title>Draft genome sequence of the moderately halophilic gammaproteobacterium Halomonas anticariensis FP35.</title>
        <authorList>
            <person name="Tahrioui A."/>
            <person name="Quesada E."/>
            <person name="Llamas I."/>
        </authorList>
    </citation>
    <scope>NUCLEOTIDE SEQUENCE [LARGE SCALE GENOMIC DNA]</scope>
    <source>
        <strain evidence="3">DSM 16096 / CECT 5854 / LMG 22089 / FP35</strain>
    </source>
</reference>
<accession>S2KMJ9</accession>
<dbReference type="AlphaFoldDB" id="S2KMJ9"/>
<keyword evidence="1" id="KW-0812">Transmembrane</keyword>
<feature type="transmembrane region" description="Helical" evidence="1">
    <location>
        <begin position="21"/>
        <end position="43"/>
    </location>
</feature>
<keyword evidence="1" id="KW-0472">Membrane</keyword>
<dbReference type="Pfam" id="PF05137">
    <property type="entry name" value="PilN"/>
    <property type="match status" value="1"/>
</dbReference>
<dbReference type="PANTHER" id="PTHR40278:SF2">
    <property type="entry name" value="TYPE IV PILUS INNER MEMBRANE COMPONENT PILN"/>
    <property type="match status" value="1"/>
</dbReference>
<dbReference type="OrthoDB" id="5296173at2"/>
<dbReference type="eggNOG" id="COG3166">
    <property type="taxonomic scope" value="Bacteria"/>
</dbReference>
<dbReference type="RefSeq" id="WP_016417298.1">
    <property type="nucleotide sequence ID" value="NZ_KE332391.1"/>
</dbReference>
<dbReference type="GO" id="GO:0043107">
    <property type="term" value="P:type IV pilus-dependent motility"/>
    <property type="evidence" value="ECO:0007669"/>
    <property type="project" value="TreeGrafter"/>
</dbReference>
<keyword evidence="1" id="KW-1133">Transmembrane helix</keyword>
<dbReference type="PATRIC" id="fig|1121939.11.peg.2788"/>
<comment type="caution">
    <text evidence="2">The sequence shown here is derived from an EMBL/GenBank/DDBJ whole genome shotgun (WGS) entry which is preliminary data.</text>
</comment>
<dbReference type="PANTHER" id="PTHR40278">
    <property type="entry name" value="DNA UTILIZATION PROTEIN HOFN"/>
    <property type="match status" value="1"/>
</dbReference>
<name>S2KMJ9_LITA3</name>
<dbReference type="STRING" id="1121939.L861_20980"/>
<dbReference type="GO" id="GO:0043683">
    <property type="term" value="P:type IV pilus assembly"/>
    <property type="evidence" value="ECO:0007669"/>
    <property type="project" value="TreeGrafter"/>
</dbReference>
<gene>
    <name evidence="2" type="ORF">L861_20980</name>
</gene>
<dbReference type="EMBL" id="ASTJ01000030">
    <property type="protein sequence ID" value="EPC01703.1"/>
    <property type="molecule type" value="Genomic_DNA"/>
</dbReference>
<evidence type="ECO:0000313" key="3">
    <source>
        <dbReference type="Proteomes" id="UP000014463"/>
    </source>
</evidence>
<dbReference type="InterPro" id="IPR007813">
    <property type="entry name" value="PilN"/>
</dbReference>
<keyword evidence="3" id="KW-1185">Reference proteome</keyword>